<dbReference type="EMBL" id="JBEGDG010000034">
    <property type="protein sequence ID" value="MEQ6357743.1"/>
    <property type="molecule type" value="Genomic_DNA"/>
</dbReference>
<evidence type="ECO:0008006" key="3">
    <source>
        <dbReference type="Google" id="ProtNLM"/>
    </source>
</evidence>
<proteinExistence type="predicted"/>
<keyword evidence="2" id="KW-1185">Reference proteome</keyword>
<sequence length="249" mass="29090">MSTFQETVSMRVNDDFVKFQEILSNKLNISMLKDYHIQSLKNLHKYLYIYKEILNELPLLEEAKSLAFDSFNGSMEFLICLIQGKYKLASMVIRGSMETYAKSLVLTTPVEPTTKFSNNIEISLKNMTENICNSESLNFRLCKELKKTVNSTYADVIKKEYWELSDIVHSRTTTYNSCSEFLDDVLIIKFDESIFNLLLDKCNNIIKYFIEIIVLVNYKNLDSKMNYLAFEYITGNLSENFKNIKNVYI</sequence>
<reference evidence="1 2" key="1">
    <citation type="submission" date="2024-06" db="EMBL/GenBank/DDBJ databases">
        <title>Lysinibacillus zambalefons sp. nov., a Novel Firmicute Isolated from the Poon Bato Zambales Hyperalkaline Spring.</title>
        <authorList>
            <person name="Aja J.A."/>
            <person name="Lazaro J.E.H."/>
            <person name="Llorin L.D."/>
            <person name="Lim K.R."/>
            <person name="Teodosio J."/>
            <person name="Dalisay D.S."/>
        </authorList>
    </citation>
    <scope>NUCLEOTIDE SEQUENCE [LARGE SCALE GENOMIC DNA]</scope>
    <source>
        <strain evidence="1 2">M3</strain>
    </source>
</reference>
<evidence type="ECO:0000313" key="1">
    <source>
        <dbReference type="EMBL" id="MEQ6357743.1"/>
    </source>
</evidence>
<name>A0ABV1MZ11_9BACI</name>
<dbReference type="Proteomes" id="UP001478862">
    <property type="component" value="Unassembled WGS sequence"/>
</dbReference>
<organism evidence="1 2">
    <name type="scientific">Lysinibacillus zambalensis</name>
    <dbReference type="NCBI Taxonomy" id="3160866"/>
    <lineage>
        <taxon>Bacteria</taxon>
        <taxon>Bacillati</taxon>
        <taxon>Bacillota</taxon>
        <taxon>Bacilli</taxon>
        <taxon>Bacillales</taxon>
        <taxon>Bacillaceae</taxon>
        <taxon>Lysinibacillus</taxon>
    </lineage>
</organism>
<gene>
    <name evidence="1" type="ORF">ABNX05_24355</name>
</gene>
<dbReference type="RefSeq" id="WP_349662059.1">
    <property type="nucleotide sequence ID" value="NZ_JBEGDG010000034.1"/>
</dbReference>
<evidence type="ECO:0000313" key="2">
    <source>
        <dbReference type="Proteomes" id="UP001478862"/>
    </source>
</evidence>
<accession>A0ABV1MZ11</accession>
<comment type="caution">
    <text evidence="1">The sequence shown here is derived from an EMBL/GenBank/DDBJ whole genome shotgun (WGS) entry which is preliminary data.</text>
</comment>
<protein>
    <recommendedName>
        <fullName evidence="3">DUF2935 domain-containing protein</fullName>
    </recommendedName>
</protein>